<reference evidence="2" key="1">
    <citation type="submission" date="2009-10" db="EMBL/GenBank/DDBJ databases">
        <title>Diversity of trophic interactions inside an arsenic-rich microbial ecosystem.</title>
        <authorList>
            <person name="Bertin P.N."/>
            <person name="Heinrich-Salmeron A."/>
            <person name="Pelletier E."/>
            <person name="Goulhen-Chollet F."/>
            <person name="Arsene-Ploetze F."/>
            <person name="Gallien S."/>
            <person name="Calteau A."/>
            <person name="Vallenet D."/>
            <person name="Casiot C."/>
            <person name="Chane-Woon-Ming B."/>
            <person name="Giloteaux L."/>
            <person name="Barakat M."/>
            <person name="Bonnefoy V."/>
            <person name="Bruneel O."/>
            <person name="Chandler M."/>
            <person name="Cleiss J."/>
            <person name="Duran R."/>
            <person name="Elbaz-Poulichet F."/>
            <person name="Fonknechten N."/>
            <person name="Lauga B."/>
            <person name="Mornico D."/>
            <person name="Ortet P."/>
            <person name="Schaeffer C."/>
            <person name="Siguier P."/>
            <person name="Alexander Thil Smith A."/>
            <person name="Van Dorsselaer A."/>
            <person name="Weissenbach J."/>
            <person name="Medigue C."/>
            <person name="Le Paslier D."/>
        </authorList>
    </citation>
    <scope>NUCLEOTIDE SEQUENCE</scope>
</reference>
<evidence type="ECO:0000313" key="2">
    <source>
        <dbReference type="EMBL" id="CBH76102.1"/>
    </source>
</evidence>
<feature type="region of interest" description="Disordered" evidence="1">
    <location>
        <begin position="197"/>
        <end position="224"/>
    </location>
</feature>
<protein>
    <submittedName>
        <fullName evidence="2">Uncharacterized protein</fullName>
    </submittedName>
</protein>
<proteinExistence type="predicted"/>
<dbReference type="PANTHER" id="PTHR13061">
    <property type="entry name" value="DYNACTIN SUBUNIT P25"/>
    <property type="match status" value="1"/>
</dbReference>
<dbReference type="SUPFAM" id="SSF51161">
    <property type="entry name" value="Trimeric LpxA-like enzymes"/>
    <property type="match status" value="1"/>
</dbReference>
<evidence type="ECO:0000256" key="1">
    <source>
        <dbReference type="SAM" id="MobiDB-lite"/>
    </source>
</evidence>
<organism evidence="2">
    <name type="scientific">mine drainage metagenome</name>
    <dbReference type="NCBI Taxonomy" id="410659"/>
    <lineage>
        <taxon>unclassified sequences</taxon>
        <taxon>metagenomes</taxon>
        <taxon>ecological metagenomes</taxon>
    </lineage>
</organism>
<dbReference type="AlphaFoldDB" id="E6PI12"/>
<gene>
    <name evidence="2" type="ORF">CARN1_0582</name>
</gene>
<dbReference type="InterPro" id="IPR050484">
    <property type="entry name" value="Transf_Hexapept/Carb_Anhydrase"/>
</dbReference>
<accession>E6PI12</accession>
<name>E6PI12_9ZZZZ</name>
<dbReference type="InterPro" id="IPR011004">
    <property type="entry name" value="Trimer_LpxA-like_sf"/>
</dbReference>
<dbReference type="PANTHER" id="PTHR13061:SF29">
    <property type="entry name" value="GAMMA CARBONIC ANHYDRASE-LIKE 1, MITOCHONDRIAL-RELATED"/>
    <property type="match status" value="1"/>
</dbReference>
<dbReference type="EMBL" id="CABL01000019">
    <property type="protein sequence ID" value="CBH76102.1"/>
    <property type="molecule type" value="Genomic_DNA"/>
</dbReference>
<sequence>MIFSSGGGKPKIHSSAYVAPSAVLSGEVIVGPDCAILHGAVLTAEGAPLEIGARSVIMENAVVKSSGGKALQFPTHIGKDCIVGPGAYVVGARIDDGCFVASGARVFNGAHMESGSGVAIGGIVHVNARLARGASVPMQHIAAGNPAAIFPPEKAEEVAQRLDFFENVFNIEASSDARAKAAAAYSRFLRAFHATDARTDTERSAKPVARRAGEEPPQQQVADVGGVVDAMMLELQEMEQRRKDATKKRPPS</sequence>
<comment type="caution">
    <text evidence="2">The sequence shown here is derived from an EMBL/GenBank/DDBJ whole genome shotgun (WGS) entry which is preliminary data.</text>
</comment>
<dbReference type="Gene3D" id="2.160.10.10">
    <property type="entry name" value="Hexapeptide repeat proteins"/>
    <property type="match status" value="1"/>
</dbReference>